<dbReference type="InterPro" id="IPR029058">
    <property type="entry name" value="AB_hydrolase_fold"/>
</dbReference>
<dbReference type="Gene3D" id="3.40.50.1820">
    <property type="entry name" value="alpha/beta hydrolase"/>
    <property type="match status" value="1"/>
</dbReference>
<dbReference type="AlphaFoldDB" id="A0A918TH61"/>
<comment type="caution">
    <text evidence="2">The sequence shown here is derived from an EMBL/GenBank/DDBJ whole genome shotgun (WGS) entry which is preliminary data.</text>
</comment>
<dbReference type="Pfam" id="PF00561">
    <property type="entry name" value="Abhydrolase_1"/>
    <property type="match status" value="1"/>
</dbReference>
<sequence length="275" mass="30082">MPHFTAPDGTTLAYDDQGQGLPLLCLPGLTRTMADFEYLMPHLPPLRLIRMDCRGRGDSQWTGPATYNVPQEGADALALMDHLGITRFAILGTSRGGLIGMYLAAVAHDRLLGLGLNDVGPVIERAGLTRIFDYLGRNPAAKTHAALAAAMPGFNPGFDGVPETRWRQEAQKHYRQTDRGLQITYDPALKEAFLAAMQGPLPDLWPLFDACAGLPLALIRGANSDLLSMDTATEMQRRRPDMLFANVPGRAHIPFLDEAESLTVIAAWLRKISPR</sequence>
<dbReference type="InterPro" id="IPR050471">
    <property type="entry name" value="AB_hydrolase"/>
</dbReference>
<reference evidence="2" key="1">
    <citation type="journal article" date="2014" name="Int. J. Syst. Evol. Microbiol.">
        <title>Complete genome sequence of Corynebacterium casei LMG S-19264T (=DSM 44701T), isolated from a smear-ripened cheese.</title>
        <authorList>
            <consortium name="US DOE Joint Genome Institute (JGI-PGF)"/>
            <person name="Walter F."/>
            <person name="Albersmeier A."/>
            <person name="Kalinowski J."/>
            <person name="Ruckert C."/>
        </authorList>
    </citation>
    <scope>NUCLEOTIDE SEQUENCE</scope>
    <source>
        <strain evidence="2">KCTC 23310</strain>
    </source>
</reference>
<name>A0A918TH61_9RHOB</name>
<keyword evidence="3" id="KW-1185">Reference proteome</keyword>
<accession>A0A918TH61</accession>
<evidence type="ECO:0000313" key="3">
    <source>
        <dbReference type="Proteomes" id="UP000638981"/>
    </source>
</evidence>
<evidence type="ECO:0000313" key="2">
    <source>
        <dbReference type="EMBL" id="GHC49023.1"/>
    </source>
</evidence>
<dbReference type="InterPro" id="IPR000073">
    <property type="entry name" value="AB_hydrolase_1"/>
</dbReference>
<dbReference type="EMBL" id="BMYJ01000002">
    <property type="protein sequence ID" value="GHC49023.1"/>
    <property type="molecule type" value="Genomic_DNA"/>
</dbReference>
<proteinExistence type="predicted"/>
<reference evidence="2" key="2">
    <citation type="submission" date="2020-09" db="EMBL/GenBank/DDBJ databases">
        <authorList>
            <person name="Sun Q."/>
            <person name="Kim S."/>
        </authorList>
    </citation>
    <scope>NUCLEOTIDE SEQUENCE</scope>
    <source>
        <strain evidence="2">KCTC 23310</strain>
    </source>
</reference>
<protein>
    <submittedName>
        <fullName evidence="2">Hydrolase</fullName>
    </submittedName>
</protein>
<gene>
    <name evidence="2" type="ORF">GCM10007315_08890</name>
</gene>
<keyword evidence="2" id="KW-0378">Hydrolase</keyword>
<evidence type="ECO:0000259" key="1">
    <source>
        <dbReference type="Pfam" id="PF00561"/>
    </source>
</evidence>
<feature type="domain" description="AB hydrolase-1" evidence="1">
    <location>
        <begin position="22"/>
        <end position="128"/>
    </location>
</feature>
<dbReference type="PANTHER" id="PTHR43433:SF10">
    <property type="entry name" value="AB HYDROLASE-1 DOMAIN-CONTAINING PROTEIN"/>
    <property type="match status" value="1"/>
</dbReference>
<dbReference type="Proteomes" id="UP000638981">
    <property type="component" value="Unassembled WGS sequence"/>
</dbReference>
<dbReference type="SUPFAM" id="SSF53474">
    <property type="entry name" value="alpha/beta-Hydrolases"/>
    <property type="match status" value="1"/>
</dbReference>
<dbReference type="GO" id="GO:0016787">
    <property type="term" value="F:hydrolase activity"/>
    <property type="evidence" value="ECO:0007669"/>
    <property type="project" value="UniProtKB-KW"/>
</dbReference>
<dbReference type="PANTHER" id="PTHR43433">
    <property type="entry name" value="HYDROLASE, ALPHA/BETA FOLD FAMILY PROTEIN"/>
    <property type="match status" value="1"/>
</dbReference>
<dbReference type="RefSeq" id="WP_189410416.1">
    <property type="nucleotide sequence ID" value="NZ_BMYJ01000002.1"/>
</dbReference>
<organism evidence="2 3">
    <name type="scientific">Neogemmobacter tilapiae</name>
    <dbReference type="NCBI Taxonomy" id="875041"/>
    <lineage>
        <taxon>Bacteria</taxon>
        <taxon>Pseudomonadati</taxon>
        <taxon>Pseudomonadota</taxon>
        <taxon>Alphaproteobacteria</taxon>
        <taxon>Rhodobacterales</taxon>
        <taxon>Paracoccaceae</taxon>
        <taxon>Neogemmobacter</taxon>
    </lineage>
</organism>